<evidence type="ECO:0000256" key="8">
    <source>
        <dbReference type="ARBA" id="ARBA00022989"/>
    </source>
</evidence>
<dbReference type="Pfam" id="PF00528">
    <property type="entry name" value="BPD_transp_1"/>
    <property type="match status" value="2"/>
</dbReference>
<evidence type="ECO:0000256" key="5">
    <source>
        <dbReference type="ARBA" id="ARBA00022475"/>
    </source>
</evidence>
<dbReference type="CDD" id="cd06261">
    <property type="entry name" value="TM_PBP2"/>
    <property type="match status" value="2"/>
</dbReference>
<evidence type="ECO:0000256" key="11">
    <source>
        <dbReference type="ARBA" id="ARBA00041106"/>
    </source>
</evidence>
<feature type="transmembrane region" description="Helical" evidence="12">
    <location>
        <begin position="433"/>
        <end position="454"/>
    </location>
</feature>
<feature type="transmembrane region" description="Helical" evidence="12">
    <location>
        <begin position="560"/>
        <end position="583"/>
    </location>
</feature>
<feature type="transmembrane region" description="Helical" evidence="12">
    <location>
        <begin position="170"/>
        <end position="191"/>
    </location>
</feature>
<feature type="transmembrane region" description="Helical" evidence="12">
    <location>
        <begin position="396"/>
        <end position="421"/>
    </location>
</feature>
<evidence type="ECO:0000256" key="2">
    <source>
        <dbReference type="ARBA" id="ARBA00004651"/>
    </source>
</evidence>
<comment type="similarity">
    <text evidence="3">Belongs to the binding-protein-dependent transport system permease family.</text>
</comment>
<feature type="domain" description="ABC transmembrane type-1" evidence="13">
    <location>
        <begin position="95"/>
        <end position="312"/>
    </location>
</feature>
<keyword evidence="9 12" id="KW-0472">Membrane</keyword>
<dbReference type="PANTHER" id="PTHR43386:SF3">
    <property type="entry name" value="GLUTATHIONE TRANSPORT SYSTEM PERMEASE PROTEIN GSID"/>
    <property type="match status" value="1"/>
</dbReference>
<evidence type="ECO:0000256" key="6">
    <source>
        <dbReference type="ARBA" id="ARBA00022519"/>
    </source>
</evidence>
<evidence type="ECO:0000256" key="9">
    <source>
        <dbReference type="ARBA" id="ARBA00023136"/>
    </source>
</evidence>
<dbReference type="GO" id="GO:0055085">
    <property type="term" value="P:transmembrane transport"/>
    <property type="evidence" value="ECO:0007669"/>
    <property type="project" value="InterPro"/>
</dbReference>
<dbReference type="InterPro" id="IPR000515">
    <property type="entry name" value="MetI-like"/>
</dbReference>
<feature type="transmembrane region" description="Helical" evidence="12">
    <location>
        <begin position="99"/>
        <end position="123"/>
    </location>
</feature>
<reference evidence="14" key="1">
    <citation type="submission" date="2020-11" db="EMBL/GenBank/DDBJ databases">
        <authorList>
            <person name="Tran Van P."/>
        </authorList>
    </citation>
    <scope>NUCLEOTIDE SEQUENCE</scope>
</reference>
<keyword evidence="4" id="KW-0813">Transport</keyword>
<feature type="transmembrane region" description="Helical" evidence="12">
    <location>
        <begin position="135"/>
        <end position="155"/>
    </location>
</feature>
<evidence type="ECO:0000256" key="3">
    <source>
        <dbReference type="ARBA" id="ARBA00009306"/>
    </source>
</evidence>
<evidence type="ECO:0000256" key="1">
    <source>
        <dbReference type="ARBA" id="ARBA00004533"/>
    </source>
</evidence>
<feature type="transmembrane region" description="Helical" evidence="12">
    <location>
        <begin position="515"/>
        <end position="540"/>
    </location>
</feature>
<feature type="transmembrane region" description="Helical" evidence="12">
    <location>
        <begin position="9"/>
        <end position="30"/>
    </location>
</feature>
<evidence type="ECO:0000313" key="14">
    <source>
        <dbReference type="EMBL" id="CAD7206557.1"/>
    </source>
</evidence>
<dbReference type="Gene3D" id="1.10.3720.10">
    <property type="entry name" value="MetI-like"/>
    <property type="match status" value="2"/>
</dbReference>
<evidence type="ECO:0000256" key="12">
    <source>
        <dbReference type="SAM" id="Phobius"/>
    </source>
</evidence>
<dbReference type="FunFam" id="1.10.3720.10:FF:000022">
    <property type="entry name" value="Glutathione ABC transporter permease GsiD"/>
    <property type="match status" value="1"/>
</dbReference>
<dbReference type="InterPro" id="IPR025966">
    <property type="entry name" value="OppC_N"/>
</dbReference>
<keyword evidence="6" id="KW-0997">Cell inner membrane</keyword>
<feature type="transmembrane region" description="Helical" evidence="12">
    <location>
        <begin position="460"/>
        <end position="476"/>
    </location>
</feature>
<dbReference type="EMBL" id="OA583505">
    <property type="protein sequence ID" value="CAD7206557.1"/>
    <property type="molecule type" value="Genomic_DNA"/>
</dbReference>
<keyword evidence="5" id="KW-1003">Cell membrane</keyword>
<dbReference type="Pfam" id="PF12911">
    <property type="entry name" value="OppC_N"/>
    <property type="match status" value="1"/>
</dbReference>
<dbReference type="InterPro" id="IPR035906">
    <property type="entry name" value="MetI-like_sf"/>
</dbReference>
<protein>
    <recommendedName>
        <fullName evidence="11">Glutathione transport system permease protein GsiD</fullName>
    </recommendedName>
</protein>
<evidence type="ECO:0000256" key="4">
    <source>
        <dbReference type="ARBA" id="ARBA00022448"/>
    </source>
</evidence>
<comment type="subcellular location">
    <subcellularLocation>
        <location evidence="1">Cell inner membrane</location>
    </subcellularLocation>
    <subcellularLocation>
        <location evidence="2">Cell membrane</location>
        <topology evidence="2">Multi-pass membrane protein</topology>
    </subcellularLocation>
</comment>
<keyword evidence="7 12" id="KW-0812">Transmembrane</keyword>
<sequence>MLNYFLKRLLGLIPTLLIVAVLVFLFVHLLPGDPARLMAGQDADASVVELVRQDLGLDKPLYQQFLTFFGNALTGDFGHSMVSKRPVIDEISSRFMPTFWLTMASMLWSVIFGLVIGVVSAVWRNRWPDRLGMALAVSGISFPAFALGMLLMQIFSVELGWLPTVGADSWQHYILPSVTLGAAVAAIMARFTRASFVEVMQEDYMRTARAKGVHEAVVVVKHGLRNAMIPVVTMMGLQFGFLLGGSIVVEKVFNWPGSIAVFAGVHPHQSAGGHAVRRHQPFHPIQVSERMKNWRRNAVLASLPIITPGTAQSQAVRTPWKAFWRRFRRQHIAMIAGAFILLLIVAAIFAPWLVPFDPENYFDYDRLNEGPSLIHWLGVDSLGRDIFSRILMGTRISLTAGVLSVVLGAAIGTVFGLLAGYYEGWWDRITMRVCDVLFAFPGILLAIAVVAVMGNGMSNVIIAVAIFSIPAFARLVRGNTLVLKQQTYIESARSIGASDATILFRHILPGTLSSIVVYFTMRIGTSIITAASLSFLGMGAQPPTPEWGAMLNEARADMVMAPHVAIFPSLAIFLTVLAFNLLGDGLRDALDPKLKN</sequence>
<accession>A0A7R8VX88</accession>
<evidence type="ECO:0000256" key="10">
    <source>
        <dbReference type="ARBA" id="ARBA00037215"/>
    </source>
</evidence>
<organism evidence="14">
    <name type="scientific">Timema douglasi</name>
    <name type="common">Walking stick</name>
    <dbReference type="NCBI Taxonomy" id="61478"/>
    <lineage>
        <taxon>Eukaryota</taxon>
        <taxon>Metazoa</taxon>
        <taxon>Ecdysozoa</taxon>
        <taxon>Arthropoda</taxon>
        <taxon>Hexapoda</taxon>
        <taxon>Insecta</taxon>
        <taxon>Pterygota</taxon>
        <taxon>Neoptera</taxon>
        <taxon>Polyneoptera</taxon>
        <taxon>Phasmatodea</taxon>
        <taxon>Timematodea</taxon>
        <taxon>Timematoidea</taxon>
        <taxon>Timematidae</taxon>
        <taxon>Timema</taxon>
    </lineage>
</organism>
<dbReference type="GO" id="GO:0005886">
    <property type="term" value="C:plasma membrane"/>
    <property type="evidence" value="ECO:0007669"/>
    <property type="project" value="UniProtKB-SubCell"/>
</dbReference>
<proteinExistence type="inferred from homology"/>
<dbReference type="SUPFAM" id="SSF161098">
    <property type="entry name" value="MetI-like"/>
    <property type="match status" value="2"/>
</dbReference>
<dbReference type="Pfam" id="PF19300">
    <property type="entry name" value="BPD_transp_1_N"/>
    <property type="match status" value="1"/>
</dbReference>
<dbReference type="AlphaFoldDB" id="A0A7R8VX88"/>
<feature type="domain" description="ABC transmembrane type-1" evidence="13">
    <location>
        <begin position="394"/>
        <end position="583"/>
    </location>
</feature>
<feature type="transmembrane region" description="Helical" evidence="12">
    <location>
        <begin position="332"/>
        <end position="354"/>
    </location>
</feature>
<dbReference type="NCBIfam" id="NF011662">
    <property type="entry name" value="PRK15082.1"/>
    <property type="match status" value="1"/>
</dbReference>
<dbReference type="PANTHER" id="PTHR43386">
    <property type="entry name" value="OLIGOPEPTIDE TRANSPORT SYSTEM PERMEASE PROTEIN APPC"/>
    <property type="match status" value="1"/>
</dbReference>
<dbReference type="NCBIfam" id="NF011661">
    <property type="entry name" value="PRK15081.1"/>
    <property type="match status" value="1"/>
</dbReference>
<dbReference type="InterPro" id="IPR045621">
    <property type="entry name" value="BPD_transp_1_N"/>
</dbReference>
<evidence type="ECO:0000256" key="7">
    <source>
        <dbReference type="ARBA" id="ARBA00022692"/>
    </source>
</evidence>
<comment type="function">
    <text evidence="10">Part of the ABC transporter complex GsiABCD involved in glutathione import. Probably responsible for the translocation of the substrate across the membrane.</text>
</comment>
<dbReference type="PROSITE" id="PS50928">
    <property type="entry name" value="ABC_TM1"/>
    <property type="match status" value="2"/>
</dbReference>
<evidence type="ECO:0000259" key="13">
    <source>
        <dbReference type="PROSITE" id="PS50928"/>
    </source>
</evidence>
<keyword evidence="8 12" id="KW-1133">Transmembrane helix</keyword>
<dbReference type="InterPro" id="IPR050366">
    <property type="entry name" value="BP-dependent_transpt_permease"/>
</dbReference>
<name>A0A7R8VX88_TIMDO</name>
<gene>
    <name evidence="14" type="ORF">TDIB3V08_LOCUS12706</name>
</gene>